<protein>
    <recommendedName>
        <fullName evidence="8">Citramalate synthase</fullName>
        <ecNumber evidence="8">2.3.3.21</ecNumber>
    </recommendedName>
</protein>
<dbReference type="AlphaFoldDB" id="A0A6I1MHU0"/>
<dbReference type="SUPFAM" id="SSF51569">
    <property type="entry name" value="Aldolase"/>
    <property type="match status" value="1"/>
</dbReference>
<dbReference type="Proteomes" id="UP000430345">
    <property type="component" value="Unassembled WGS sequence"/>
</dbReference>
<keyword evidence="6" id="KW-0100">Branched-chain amino acid biosynthesis</keyword>
<dbReference type="Pfam" id="PF08502">
    <property type="entry name" value="LeuA_dimer"/>
    <property type="match status" value="1"/>
</dbReference>
<evidence type="ECO:0000256" key="5">
    <source>
        <dbReference type="ARBA" id="ARBA00022679"/>
    </source>
</evidence>
<evidence type="ECO:0000256" key="4">
    <source>
        <dbReference type="ARBA" id="ARBA00022624"/>
    </source>
</evidence>
<dbReference type="Pfam" id="PF00682">
    <property type="entry name" value="HMGL-like"/>
    <property type="match status" value="1"/>
</dbReference>
<dbReference type="Pfam" id="PF22617">
    <property type="entry name" value="HCS_D2"/>
    <property type="match status" value="1"/>
</dbReference>
<gene>
    <name evidence="11" type="ORF">GBZ86_00845</name>
</gene>
<accession>A0A6I1MHU0</accession>
<evidence type="ECO:0000256" key="3">
    <source>
        <dbReference type="ARBA" id="ARBA00022605"/>
    </source>
</evidence>
<feature type="domain" description="Pyruvate carboxyltransferase" evidence="10">
    <location>
        <begin position="7"/>
        <end position="268"/>
    </location>
</feature>
<evidence type="ECO:0000313" key="12">
    <source>
        <dbReference type="Proteomes" id="UP000430345"/>
    </source>
</evidence>
<name>A0A6I1MHU0_9CLOT</name>
<organism evidence="11 12">
    <name type="scientific">Clostridium tarantellae</name>
    <dbReference type="NCBI Taxonomy" id="39493"/>
    <lineage>
        <taxon>Bacteria</taxon>
        <taxon>Bacillati</taxon>
        <taxon>Bacillota</taxon>
        <taxon>Clostridia</taxon>
        <taxon>Eubacteriales</taxon>
        <taxon>Clostridiaceae</taxon>
        <taxon>Clostridium</taxon>
    </lineage>
</organism>
<evidence type="ECO:0000256" key="8">
    <source>
        <dbReference type="NCBIfam" id="TIGR00977"/>
    </source>
</evidence>
<dbReference type="Gene3D" id="3.30.160.270">
    <property type="match status" value="1"/>
</dbReference>
<dbReference type="CDD" id="cd07941">
    <property type="entry name" value="DRE_TIM_LeuA3"/>
    <property type="match status" value="1"/>
</dbReference>
<keyword evidence="4" id="KW-0412">Isoleucine biosynthesis</keyword>
<evidence type="ECO:0000259" key="10">
    <source>
        <dbReference type="PROSITE" id="PS50991"/>
    </source>
</evidence>
<comment type="similarity">
    <text evidence="2 9">Belongs to the alpha-IPM synthase/homocitrate synthase family.</text>
</comment>
<dbReference type="EC" id="2.3.3.21" evidence="8"/>
<dbReference type="PROSITE" id="PS00815">
    <property type="entry name" value="AIPM_HOMOCIT_SYNTH_1"/>
    <property type="match status" value="1"/>
</dbReference>
<dbReference type="EMBL" id="WHJC01000004">
    <property type="protein sequence ID" value="MPQ42313.1"/>
    <property type="molecule type" value="Genomic_DNA"/>
</dbReference>
<dbReference type="InterPro" id="IPR036230">
    <property type="entry name" value="LeuA_allosteric_dom_sf"/>
</dbReference>
<dbReference type="InterPro" id="IPR013785">
    <property type="entry name" value="Aldolase_TIM"/>
</dbReference>
<keyword evidence="3" id="KW-0028">Amino-acid biosynthesis</keyword>
<dbReference type="GO" id="GO:0043714">
    <property type="term" value="F:(R)-citramalate synthase activity"/>
    <property type="evidence" value="ECO:0007669"/>
    <property type="project" value="UniProtKB-UniRule"/>
</dbReference>
<comment type="pathway">
    <text evidence="1">Amino-acid biosynthesis; L-isoleucine biosynthesis; 2-oxobutanoate from pyruvate: step 1/3.</text>
</comment>
<dbReference type="PROSITE" id="PS00816">
    <property type="entry name" value="AIPM_HOMOCIT_SYNTH_2"/>
    <property type="match status" value="1"/>
</dbReference>
<dbReference type="InterPro" id="IPR000891">
    <property type="entry name" value="PYR_CT"/>
</dbReference>
<evidence type="ECO:0000256" key="1">
    <source>
        <dbReference type="ARBA" id="ARBA00004743"/>
    </source>
</evidence>
<proteinExistence type="inferred from homology"/>
<dbReference type="RefSeq" id="WP_152886837.1">
    <property type="nucleotide sequence ID" value="NZ_WHJC01000004.1"/>
</dbReference>
<dbReference type="SUPFAM" id="SSF110921">
    <property type="entry name" value="2-isopropylmalate synthase LeuA, allosteric (dimerisation) domain"/>
    <property type="match status" value="1"/>
</dbReference>
<dbReference type="Gene3D" id="1.10.238.260">
    <property type="match status" value="1"/>
</dbReference>
<dbReference type="NCBIfam" id="TIGR00977">
    <property type="entry name" value="citramal_synth"/>
    <property type="match status" value="1"/>
</dbReference>
<dbReference type="InterPro" id="IPR005675">
    <property type="entry name" value="Citramal_synthase"/>
</dbReference>
<dbReference type="InterPro" id="IPR013709">
    <property type="entry name" value="2-isopropylmalate_synth_dimer"/>
</dbReference>
<keyword evidence="12" id="KW-1185">Reference proteome</keyword>
<sequence length="533" mass="59225">MNNEQKIYIFDSTLRDGAQAQGISFSVHDKIKICKILDSLNIDYIEAGNPSSNPKDVEFFNMAKELNLKNSKLVAFGSTRKVATKVEEDINLKNLIKANTQIVTLFGKSSRFQVEQILKTTLEENLNMIKESIEYLISKGLEVIFDGEHFFNGYIEDKDYALKSILIAQNAGAKAIVLCDTNGGMLPNEIFEIVKDVKKYINIQLGIHCHNDMGVAVANSISAINAGVNHIQGTFLGVGERCGNANLSTILPILKFKLGLNILDDNIMKNLTVVSRHISEISNLKLRDDFPYVGSSAFAHKGGMHIDAVLKNSNAYEHISPNLVGNSRRFLISEVSGKSNIVKEVQKIFPKLSKDSNEVKIITKRLKELEHEGYQFEGAEGSIELVIRKVIGKYKAFFTLNSFKVIGEQPSHTGNFSSTAIINIEVDGKSEVTAAEGDGPIHALDKSLRKALEVFYPKLKQVRLIDYKVRVLDTNSGTDSKVRVLIESTDGIETWSTIGVSQDVIGASWIALVDSIEYKLIKDIEKNIKMFFL</sequence>
<dbReference type="InterPro" id="IPR054691">
    <property type="entry name" value="LeuA/HCS_post-cat"/>
</dbReference>
<dbReference type="SMART" id="SM00917">
    <property type="entry name" value="LeuA_dimer"/>
    <property type="match status" value="1"/>
</dbReference>
<comment type="catalytic activity">
    <reaction evidence="7">
        <text>pyruvate + acetyl-CoA + H2O = (3R)-citramalate + CoA + H(+)</text>
        <dbReference type="Rhea" id="RHEA:19045"/>
        <dbReference type="ChEBI" id="CHEBI:15361"/>
        <dbReference type="ChEBI" id="CHEBI:15377"/>
        <dbReference type="ChEBI" id="CHEBI:15378"/>
        <dbReference type="ChEBI" id="CHEBI:30934"/>
        <dbReference type="ChEBI" id="CHEBI:57287"/>
        <dbReference type="ChEBI" id="CHEBI:57288"/>
        <dbReference type="EC" id="2.3.3.21"/>
    </reaction>
</comment>
<dbReference type="UniPathway" id="UPA00047">
    <property type="reaction ID" value="UER00066"/>
</dbReference>
<dbReference type="Gene3D" id="3.20.20.70">
    <property type="entry name" value="Aldolase class I"/>
    <property type="match status" value="1"/>
</dbReference>
<reference evidence="11 12" key="1">
    <citation type="submission" date="2019-10" db="EMBL/GenBank/DDBJ databases">
        <title>The Genome Sequence of Clostridium tarantellae Isolated from Fish Brain.</title>
        <authorList>
            <person name="Bano L."/>
            <person name="Kiel M."/>
            <person name="Sales G."/>
            <person name="Doxey A.C."/>
            <person name="Mansfield M.J."/>
            <person name="Schiavone M."/>
            <person name="Rossetto O."/>
            <person name="Pirazzini M."/>
            <person name="Dobrindt U."/>
            <person name="Montecucco C."/>
        </authorList>
    </citation>
    <scope>NUCLEOTIDE SEQUENCE [LARGE SCALE GENOMIC DNA]</scope>
    <source>
        <strain evidence="11 12">DSM 3997</strain>
    </source>
</reference>
<evidence type="ECO:0000256" key="7">
    <source>
        <dbReference type="ARBA" id="ARBA00048263"/>
    </source>
</evidence>
<dbReference type="PANTHER" id="PTHR43538">
    <property type="entry name" value="ALPHA-IPM SYNTHASE/HOMOCITRATE SYNTHASE"/>
    <property type="match status" value="1"/>
</dbReference>
<comment type="caution">
    <text evidence="11">The sequence shown here is derived from an EMBL/GenBank/DDBJ whole genome shotgun (WGS) entry which is preliminary data.</text>
</comment>
<dbReference type="PROSITE" id="PS50991">
    <property type="entry name" value="PYR_CT"/>
    <property type="match status" value="1"/>
</dbReference>
<evidence type="ECO:0000256" key="2">
    <source>
        <dbReference type="ARBA" id="ARBA00006154"/>
    </source>
</evidence>
<dbReference type="OrthoDB" id="9804858at2"/>
<dbReference type="GO" id="GO:0009098">
    <property type="term" value="P:L-leucine biosynthetic process"/>
    <property type="evidence" value="ECO:0007669"/>
    <property type="project" value="InterPro"/>
</dbReference>
<evidence type="ECO:0000256" key="9">
    <source>
        <dbReference type="RuleBase" id="RU003523"/>
    </source>
</evidence>
<dbReference type="PANTHER" id="PTHR43538:SF1">
    <property type="entry name" value="(R)-CITRAMALATE SYNTHASE"/>
    <property type="match status" value="1"/>
</dbReference>
<dbReference type="GO" id="GO:0009097">
    <property type="term" value="P:isoleucine biosynthetic process"/>
    <property type="evidence" value="ECO:0007669"/>
    <property type="project" value="UniProtKB-UniRule"/>
</dbReference>
<keyword evidence="5 9" id="KW-0808">Transferase</keyword>
<evidence type="ECO:0000256" key="6">
    <source>
        <dbReference type="ARBA" id="ARBA00023304"/>
    </source>
</evidence>
<dbReference type="GO" id="GO:0003852">
    <property type="term" value="F:2-isopropylmalate synthase activity"/>
    <property type="evidence" value="ECO:0007669"/>
    <property type="project" value="InterPro"/>
</dbReference>
<dbReference type="InterPro" id="IPR002034">
    <property type="entry name" value="AIPM/Hcit_synth_CS"/>
</dbReference>
<evidence type="ECO:0000313" key="11">
    <source>
        <dbReference type="EMBL" id="MPQ42313.1"/>
    </source>
</evidence>